<name>A0A4Z2G5M5_9TELE</name>
<sequence>MSLVCRFDKFGENHQRLVRLRQSGPREGRHRVPLTPRWMVTSDPPAGLLVSDERYYSLKAKRRGSVTRRFKVWRINSPVPRQP</sequence>
<comment type="caution">
    <text evidence="1">The sequence shown here is derived from an EMBL/GenBank/DDBJ whole genome shotgun (WGS) entry which is preliminary data.</text>
</comment>
<dbReference type="Proteomes" id="UP000314294">
    <property type="component" value="Unassembled WGS sequence"/>
</dbReference>
<evidence type="ECO:0000313" key="1">
    <source>
        <dbReference type="EMBL" id="TNN48074.1"/>
    </source>
</evidence>
<reference evidence="1 2" key="1">
    <citation type="submission" date="2019-03" db="EMBL/GenBank/DDBJ databases">
        <title>First draft genome of Liparis tanakae, snailfish: a comprehensive survey of snailfish specific genes.</title>
        <authorList>
            <person name="Kim W."/>
            <person name="Song I."/>
            <person name="Jeong J.-H."/>
            <person name="Kim D."/>
            <person name="Kim S."/>
            <person name="Ryu S."/>
            <person name="Song J.Y."/>
            <person name="Lee S.K."/>
        </authorList>
    </citation>
    <scope>NUCLEOTIDE SEQUENCE [LARGE SCALE GENOMIC DNA]</scope>
    <source>
        <tissue evidence="1">Muscle</tissue>
    </source>
</reference>
<gene>
    <name evidence="1" type="ORF">EYF80_041699</name>
</gene>
<evidence type="ECO:0000313" key="2">
    <source>
        <dbReference type="Proteomes" id="UP000314294"/>
    </source>
</evidence>
<keyword evidence="2" id="KW-1185">Reference proteome</keyword>
<dbReference type="AlphaFoldDB" id="A0A4Z2G5M5"/>
<proteinExistence type="predicted"/>
<accession>A0A4Z2G5M5</accession>
<organism evidence="1 2">
    <name type="scientific">Liparis tanakae</name>
    <name type="common">Tanaka's snailfish</name>
    <dbReference type="NCBI Taxonomy" id="230148"/>
    <lineage>
        <taxon>Eukaryota</taxon>
        <taxon>Metazoa</taxon>
        <taxon>Chordata</taxon>
        <taxon>Craniata</taxon>
        <taxon>Vertebrata</taxon>
        <taxon>Euteleostomi</taxon>
        <taxon>Actinopterygii</taxon>
        <taxon>Neopterygii</taxon>
        <taxon>Teleostei</taxon>
        <taxon>Neoteleostei</taxon>
        <taxon>Acanthomorphata</taxon>
        <taxon>Eupercaria</taxon>
        <taxon>Perciformes</taxon>
        <taxon>Cottioidei</taxon>
        <taxon>Cottales</taxon>
        <taxon>Liparidae</taxon>
        <taxon>Liparis</taxon>
    </lineage>
</organism>
<dbReference type="EMBL" id="SRLO01000711">
    <property type="protein sequence ID" value="TNN48074.1"/>
    <property type="molecule type" value="Genomic_DNA"/>
</dbReference>
<protein>
    <submittedName>
        <fullName evidence="1">Uncharacterized protein</fullName>
    </submittedName>
</protein>